<accession>A0A1G6SR10</accession>
<dbReference type="NCBIfam" id="TIGR03086">
    <property type="entry name" value="TIGR03086 family metal-binding protein"/>
    <property type="match status" value="1"/>
</dbReference>
<dbReference type="SUPFAM" id="SSF109854">
    <property type="entry name" value="DinB/YfiT-like putative metalloenzymes"/>
    <property type="match status" value="1"/>
</dbReference>
<dbReference type="InterPro" id="IPR034660">
    <property type="entry name" value="DinB/YfiT-like"/>
</dbReference>
<dbReference type="GO" id="GO:0046872">
    <property type="term" value="F:metal ion binding"/>
    <property type="evidence" value="ECO:0007669"/>
    <property type="project" value="InterPro"/>
</dbReference>
<evidence type="ECO:0000259" key="1">
    <source>
        <dbReference type="Pfam" id="PF11716"/>
    </source>
</evidence>
<dbReference type="InterPro" id="IPR024344">
    <property type="entry name" value="MDMPI_metal-binding"/>
</dbReference>
<dbReference type="Gene3D" id="1.20.120.450">
    <property type="entry name" value="dinb family like domain"/>
    <property type="match status" value="1"/>
</dbReference>
<protein>
    <submittedName>
        <fullName evidence="2">TIGR03086 family protein</fullName>
    </submittedName>
</protein>
<dbReference type="InterPro" id="IPR017517">
    <property type="entry name" value="Maleyloyr_isom"/>
</dbReference>
<dbReference type="RefSeq" id="WP_090590117.1">
    <property type="nucleotide sequence ID" value="NZ_LT629688.1"/>
</dbReference>
<dbReference type="AlphaFoldDB" id="A0A1G6SR10"/>
<name>A0A1G6SR10_9ACTN</name>
<dbReference type="EMBL" id="LT629688">
    <property type="protein sequence ID" value="SDD19041.1"/>
    <property type="molecule type" value="Genomic_DNA"/>
</dbReference>
<dbReference type="OrthoDB" id="5185819at2"/>
<dbReference type="Proteomes" id="UP000198546">
    <property type="component" value="Chromosome i"/>
</dbReference>
<proteinExistence type="predicted"/>
<keyword evidence="3" id="KW-1185">Reference proteome</keyword>
<dbReference type="NCBIfam" id="TIGR03083">
    <property type="entry name" value="maleylpyruvate isomerase family mycothiol-dependent enzyme"/>
    <property type="match status" value="1"/>
</dbReference>
<evidence type="ECO:0000313" key="2">
    <source>
        <dbReference type="EMBL" id="SDD19041.1"/>
    </source>
</evidence>
<organism evidence="2 3">
    <name type="scientific">Auraticoccus monumenti</name>
    <dbReference type="NCBI Taxonomy" id="675864"/>
    <lineage>
        <taxon>Bacteria</taxon>
        <taxon>Bacillati</taxon>
        <taxon>Actinomycetota</taxon>
        <taxon>Actinomycetes</taxon>
        <taxon>Propionibacteriales</taxon>
        <taxon>Propionibacteriaceae</taxon>
        <taxon>Auraticoccus</taxon>
    </lineage>
</organism>
<gene>
    <name evidence="2" type="ORF">SAMN04489747_0395</name>
</gene>
<sequence length="191" mass="19622">MLDLTAQTTEITRLVAAVPEDALSSPTPCPGYDVAGLLAHLHGLSIAFADAARKVDGPTTRTPPDPTAVRLPDDWRTSLPAALTDLAAAWQTPGATEGATWAGGLGFPAEQALVVAADELVLHGWDLAVATGLAYSPDAEAVGAAHAMCAATPDHPSARQGLFGPVLEISPDAPLLDRTLGLAGRDPAWRP</sequence>
<reference evidence="2 3" key="1">
    <citation type="submission" date="2016-10" db="EMBL/GenBank/DDBJ databases">
        <authorList>
            <person name="de Groot N.N."/>
        </authorList>
    </citation>
    <scope>NUCLEOTIDE SEQUENCE [LARGE SCALE GENOMIC DNA]</scope>
    <source>
        <strain evidence="2 3">MON 2.2</strain>
    </source>
</reference>
<feature type="domain" description="Mycothiol-dependent maleylpyruvate isomerase metal-binding" evidence="1">
    <location>
        <begin position="5"/>
        <end position="128"/>
    </location>
</feature>
<dbReference type="Pfam" id="PF11716">
    <property type="entry name" value="MDMPI_N"/>
    <property type="match status" value="1"/>
</dbReference>
<evidence type="ECO:0000313" key="3">
    <source>
        <dbReference type="Proteomes" id="UP000198546"/>
    </source>
</evidence>
<dbReference type="STRING" id="675864.SAMN04489747_0395"/>
<dbReference type="InterPro" id="IPR017520">
    <property type="entry name" value="CHP03086"/>
</dbReference>